<evidence type="ECO:0000313" key="9">
    <source>
        <dbReference type="Proteomes" id="UP000526889"/>
    </source>
</evidence>
<dbReference type="GO" id="GO:0031593">
    <property type="term" value="F:polyubiquitin modification-dependent protein binding"/>
    <property type="evidence" value="ECO:0007669"/>
    <property type="project" value="TreeGrafter"/>
</dbReference>
<dbReference type="FunFam" id="3.40.50.300:FF:000012">
    <property type="entry name" value="Transitional endoplasmic reticulum ATPase"/>
    <property type="match status" value="1"/>
</dbReference>
<dbReference type="SUPFAM" id="SSF52540">
    <property type="entry name" value="P-loop containing nucleoside triphosphate hydrolases"/>
    <property type="match status" value="2"/>
</dbReference>
<evidence type="ECO:0000313" key="8">
    <source>
        <dbReference type="EMBL" id="NXH86055.1"/>
    </source>
</evidence>
<sequence length="520" mass="57578">MSKLAGESESNLRKAFEEAEKNAPAIIFIDELDAIAPKREKTHGEVERRIVSQLLTLMDGLKQRAHVIVMAATNRPNSIDPALRRFGRFDREVDIGIPDATGRLEILQIHTKNMKLADDVDLEQVANETHGHVGADLAALCSEAALQAIRKKMDLIDLEDETIDAEVMNSLAVTMDDFRWALSQSNPSALRETVVEVPQVTWEDIGGLEDVKRELQELVQYPVEHPDKFLKFGMTPSKGVLFYGPPGCGKTLLAKAIANECQANFISIKGPELLTMWFGESEANVREIFDKVSVSFYSLCYLCLAGRVLVQQNGSIFHSGQWSDYFSACFTMFSLGGNPTCSGEFNGGGVWQGAALEHLFQTLLHGIMVPTEKSRVAILKANLRKSPVAKDVDLDFLAKMTNGFSGADLTEICQRACKLAIRESIESEIRRERERQTNPSAMEVEEDDPVPEIRRDHFEEAMRFARRSVSDNDIRKYEMFAQTLQQSRGFGSFRFPSGNQGGAGPSQGTGGGSGGNVYSE</sequence>
<keyword evidence="1 3" id="KW-0547">Nucleotide-binding</keyword>
<dbReference type="GO" id="GO:0005829">
    <property type="term" value="C:cytosol"/>
    <property type="evidence" value="ECO:0007669"/>
    <property type="project" value="TreeGrafter"/>
</dbReference>
<dbReference type="InterPro" id="IPR027417">
    <property type="entry name" value="P-loop_NTPase"/>
</dbReference>
<feature type="domain" description="ATPase AAA-type core" evidence="5">
    <location>
        <begin position="2"/>
        <end position="96"/>
    </location>
</feature>
<feature type="non-terminal residue" evidence="8">
    <location>
        <position position="1"/>
    </location>
</feature>
<feature type="region of interest" description="Disordered" evidence="4">
    <location>
        <begin position="489"/>
        <end position="520"/>
    </location>
</feature>
<dbReference type="Gene3D" id="3.40.50.300">
    <property type="entry name" value="P-loop containing nucleotide triphosphate hydrolases"/>
    <property type="match status" value="2"/>
</dbReference>
<dbReference type="GO" id="GO:0051228">
    <property type="term" value="P:mitotic spindle disassembly"/>
    <property type="evidence" value="ECO:0007669"/>
    <property type="project" value="TreeGrafter"/>
</dbReference>
<dbReference type="EMBL" id="VWZW01004055">
    <property type="protein sequence ID" value="NXH86055.1"/>
    <property type="molecule type" value="Genomic_DNA"/>
</dbReference>
<proteinExistence type="inferred from homology"/>
<evidence type="ECO:0000256" key="3">
    <source>
        <dbReference type="RuleBase" id="RU003651"/>
    </source>
</evidence>
<evidence type="ECO:0000256" key="2">
    <source>
        <dbReference type="ARBA" id="ARBA00022840"/>
    </source>
</evidence>
<comment type="similarity">
    <text evidence="3">Belongs to the AAA ATPase family.</text>
</comment>
<evidence type="ECO:0000256" key="1">
    <source>
        <dbReference type="ARBA" id="ARBA00022741"/>
    </source>
</evidence>
<evidence type="ECO:0000259" key="6">
    <source>
        <dbReference type="Pfam" id="PF09336"/>
    </source>
</evidence>
<dbReference type="GO" id="GO:0097352">
    <property type="term" value="P:autophagosome maturation"/>
    <property type="evidence" value="ECO:0007669"/>
    <property type="project" value="TreeGrafter"/>
</dbReference>
<dbReference type="Proteomes" id="UP000526889">
    <property type="component" value="Unassembled WGS sequence"/>
</dbReference>
<evidence type="ECO:0000259" key="7">
    <source>
        <dbReference type="Pfam" id="PF17862"/>
    </source>
</evidence>
<dbReference type="InterPro" id="IPR050168">
    <property type="entry name" value="AAA_ATPase_domain"/>
</dbReference>
<reference evidence="8 9" key="1">
    <citation type="submission" date="2019-09" db="EMBL/GenBank/DDBJ databases">
        <title>Bird 10,000 Genomes (B10K) Project - Family phase.</title>
        <authorList>
            <person name="Zhang G."/>
        </authorList>
    </citation>
    <scope>NUCLEOTIDE SEQUENCE [LARGE SCALE GENOMIC DNA]</scope>
    <source>
        <strain evidence="8">B10K-DU-001-25</strain>
        <tissue evidence="8">Muscle</tissue>
    </source>
</reference>
<dbReference type="InterPro" id="IPR003959">
    <property type="entry name" value="ATPase_AAA_core"/>
</dbReference>
<dbReference type="InterPro" id="IPR041569">
    <property type="entry name" value="AAA_lid_3"/>
</dbReference>
<comment type="caution">
    <text evidence="8">The sequence shown here is derived from an EMBL/GenBank/DDBJ whole genome shotgun (WGS) entry which is preliminary data.</text>
</comment>
<dbReference type="InterPro" id="IPR003960">
    <property type="entry name" value="ATPase_AAA_CS"/>
</dbReference>
<name>A0A7K9NHK7_9CORV</name>
<dbReference type="PANTHER" id="PTHR23077:SF69">
    <property type="entry name" value="TRANSITIONAL ENDOPLASMIC RETICULUM ATPASE"/>
    <property type="match status" value="1"/>
</dbReference>
<dbReference type="Gene3D" id="1.10.8.60">
    <property type="match status" value="1"/>
</dbReference>
<accession>A0A7K9NHK7</accession>
<feature type="non-terminal residue" evidence="8">
    <location>
        <position position="520"/>
    </location>
</feature>
<gene>
    <name evidence="8" type="primary">Vcp_0</name>
    <name evidence="8" type="ORF">EDOCOE_R11790</name>
</gene>
<dbReference type="AlphaFoldDB" id="A0A7K9NHK7"/>
<keyword evidence="9" id="KW-1185">Reference proteome</keyword>
<dbReference type="Pfam" id="PF00004">
    <property type="entry name" value="AAA"/>
    <property type="match status" value="2"/>
</dbReference>
<evidence type="ECO:0000259" key="5">
    <source>
        <dbReference type="Pfam" id="PF00004"/>
    </source>
</evidence>
<feature type="region of interest" description="Disordered" evidence="4">
    <location>
        <begin position="430"/>
        <end position="449"/>
    </location>
</feature>
<dbReference type="PROSITE" id="PS00674">
    <property type="entry name" value="AAA"/>
    <property type="match status" value="1"/>
</dbReference>
<feature type="domain" description="AAA ATPase AAA+ lid" evidence="7">
    <location>
        <begin position="119"/>
        <end position="160"/>
    </location>
</feature>
<dbReference type="Pfam" id="PF09336">
    <property type="entry name" value="Vps4_C"/>
    <property type="match status" value="1"/>
</dbReference>
<dbReference type="Pfam" id="PF17862">
    <property type="entry name" value="AAA_lid_3"/>
    <property type="match status" value="2"/>
</dbReference>
<dbReference type="GO" id="GO:0005524">
    <property type="term" value="F:ATP binding"/>
    <property type="evidence" value="ECO:0007669"/>
    <property type="project" value="UniProtKB-KW"/>
</dbReference>
<feature type="compositionally biased region" description="Gly residues" evidence="4">
    <location>
        <begin position="499"/>
        <end position="520"/>
    </location>
</feature>
<dbReference type="GO" id="GO:0034098">
    <property type="term" value="C:VCP-NPL4-UFD1 AAA ATPase complex"/>
    <property type="evidence" value="ECO:0007669"/>
    <property type="project" value="TreeGrafter"/>
</dbReference>
<dbReference type="FunFam" id="1.10.8.60:FF:000004">
    <property type="entry name" value="Cell division control 48"/>
    <property type="match status" value="1"/>
</dbReference>
<keyword evidence="2 3" id="KW-0067">ATP-binding</keyword>
<feature type="domain" description="AAA ATPase AAA+ lid" evidence="7">
    <location>
        <begin position="391"/>
        <end position="430"/>
    </location>
</feature>
<evidence type="ECO:0000256" key="4">
    <source>
        <dbReference type="SAM" id="MobiDB-lite"/>
    </source>
</evidence>
<dbReference type="Gene3D" id="6.10.20.150">
    <property type="match status" value="1"/>
</dbReference>
<dbReference type="GO" id="GO:0016887">
    <property type="term" value="F:ATP hydrolysis activity"/>
    <property type="evidence" value="ECO:0007669"/>
    <property type="project" value="InterPro"/>
</dbReference>
<dbReference type="GO" id="GO:0005634">
    <property type="term" value="C:nucleus"/>
    <property type="evidence" value="ECO:0007669"/>
    <property type="project" value="TreeGrafter"/>
</dbReference>
<feature type="domain" description="Spastin/Vps4 C-terminal" evidence="6">
    <location>
        <begin position="442"/>
        <end position="482"/>
    </location>
</feature>
<feature type="domain" description="ATPase AAA-type core" evidence="5">
    <location>
        <begin position="240"/>
        <end position="293"/>
    </location>
</feature>
<organism evidence="8 9">
    <name type="scientific">Edolisoma coerulescens</name>
    <dbReference type="NCBI Taxonomy" id="2585810"/>
    <lineage>
        <taxon>Eukaryota</taxon>
        <taxon>Metazoa</taxon>
        <taxon>Chordata</taxon>
        <taxon>Craniata</taxon>
        <taxon>Vertebrata</taxon>
        <taxon>Euteleostomi</taxon>
        <taxon>Archelosauria</taxon>
        <taxon>Archosauria</taxon>
        <taxon>Dinosauria</taxon>
        <taxon>Saurischia</taxon>
        <taxon>Theropoda</taxon>
        <taxon>Coelurosauria</taxon>
        <taxon>Aves</taxon>
        <taxon>Neognathae</taxon>
        <taxon>Neoaves</taxon>
        <taxon>Telluraves</taxon>
        <taxon>Australaves</taxon>
        <taxon>Passeriformes</taxon>
        <taxon>Corvoidea</taxon>
        <taxon>Campephagidae</taxon>
        <taxon>Edolisoma</taxon>
    </lineage>
</organism>
<protein>
    <submittedName>
        <fullName evidence="8">TERA ATPase</fullName>
    </submittedName>
</protein>
<dbReference type="GO" id="GO:0030970">
    <property type="term" value="P:retrograde protein transport, ER to cytosol"/>
    <property type="evidence" value="ECO:0007669"/>
    <property type="project" value="TreeGrafter"/>
</dbReference>
<dbReference type="PANTHER" id="PTHR23077">
    <property type="entry name" value="AAA-FAMILY ATPASE"/>
    <property type="match status" value="1"/>
</dbReference>
<dbReference type="InterPro" id="IPR015415">
    <property type="entry name" value="Spast_Vps4_C"/>
</dbReference>